<comment type="similarity">
    <text evidence="2 7">Belongs to the PhoU family.</text>
</comment>
<dbReference type="FunFam" id="1.20.58.220:FF:000004">
    <property type="entry name" value="Phosphate-specific transport system accessory protein PhoU"/>
    <property type="match status" value="1"/>
</dbReference>
<dbReference type="PIRSF" id="PIRSF003107">
    <property type="entry name" value="PhoU"/>
    <property type="match status" value="1"/>
</dbReference>
<evidence type="ECO:0000256" key="7">
    <source>
        <dbReference type="PIRNR" id="PIRNR003107"/>
    </source>
</evidence>
<evidence type="ECO:0000256" key="2">
    <source>
        <dbReference type="ARBA" id="ARBA00008107"/>
    </source>
</evidence>
<evidence type="ECO:0000313" key="10">
    <source>
        <dbReference type="Proteomes" id="UP000186940"/>
    </source>
</evidence>
<dbReference type="InterPro" id="IPR026022">
    <property type="entry name" value="PhoU_dom"/>
</dbReference>
<proteinExistence type="inferred from homology"/>
<dbReference type="InterPro" id="IPR028366">
    <property type="entry name" value="PhoU"/>
</dbReference>
<feature type="domain" description="PhoU" evidence="8">
    <location>
        <begin position="17"/>
        <end position="103"/>
    </location>
</feature>
<dbReference type="Proteomes" id="UP000186940">
    <property type="component" value="Unassembled WGS sequence"/>
</dbReference>
<evidence type="ECO:0000313" key="9">
    <source>
        <dbReference type="EMBL" id="OFV67116.1"/>
    </source>
</evidence>
<dbReference type="NCBIfam" id="TIGR02135">
    <property type="entry name" value="phoU_full"/>
    <property type="match status" value="1"/>
</dbReference>
<comment type="subunit">
    <text evidence="3 7">Homodimer.</text>
</comment>
<dbReference type="GO" id="GO:0030643">
    <property type="term" value="P:intracellular phosphate ion homeostasis"/>
    <property type="evidence" value="ECO:0007669"/>
    <property type="project" value="InterPro"/>
</dbReference>
<keyword evidence="6 7" id="KW-0592">Phosphate transport</keyword>
<dbReference type="GO" id="GO:0005737">
    <property type="term" value="C:cytoplasm"/>
    <property type="evidence" value="ECO:0007669"/>
    <property type="project" value="UniProtKB-SubCell"/>
</dbReference>
<evidence type="ECO:0000256" key="5">
    <source>
        <dbReference type="ARBA" id="ARBA00022490"/>
    </source>
</evidence>
<dbReference type="Pfam" id="PF01895">
    <property type="entry name" value="PhoU"/>
    <property type="match status" value="2"/>
</dbReference>
<sequence length="216" mass="24339">MAKSFLDQLEELEDDVIEMGKLSIDTITTSVKSLVEQDVELANRVLEMGVEINAMELSIENKCMKLLALQQPLAKDLRMIGTCLKIITDLDRVSDLSADIAEIAIKTANEPFIKPLIDIPRMADFVTSMLNDSLTAFKERDAELAMTMGKRDDTVDALYDQIRRELITFMIEDPRKIANASHLSFVARYLERIGDHACNIAARVVYMVTGKRVKIE</sequence>
<dbReference type="PATRIC" id="fig|1838285.3.peg.1772"/>
<dbReference type="GO" id="GO:0045936">
    <property type="term" value="P:negative regulation of phosphate metabolic process"/>
    <property type="evidence" value="ECO:0007669"/>
    <property type="project" value="InterPro"/>
</dbReference>
<protein>
    <recommendedName>
        <fullName evidence="7">Phosphate-specific transport system accessory protein PhoU</fullName>
    </recommendedName>
</protein>
<feature type="domain" description="PhoU" evidence="8">
    <location>
        <begin position="119"/>
        <end position="204"/>
    </location>
</feature>
<accession>A0A1F2P927</accession>
<dbReference type="STRING" id="1838285.SCAL_001741"/>
<keyword evidence="10" id="KW-1185">Reference proteome</keyword>
<evidence type="ECO:0000256" key="4">
    <source>
        <dbReference type="ARBA" id="ARBA00022448"/>
    </source>
</evidence>
<comment type="subcellular location">
    <subcellularLocation>
        <location evidence="1 7">Cytoplasm</location>
    </subcellularLocation>
</comment>
<dbReference type="GO" id="GO:0006817">
    <property type="term" value="P:phosphate ion transport"/>
    <property type="evidence" value="ECO:0007669"/>
    <property type="project" value="UniProtKB-KW"/>
</dbReference>
<dbReference type="AlphaFoldDB" id="A0A1F2P927"/>
<name>A0A1F2P927_9EURY</name>
<dbReference type="Gene3D" id="1.20.58.220">
    <property type="entry name" value="Phosphate transport system protein phou homolog 2, domain 2"/>
    <property type="match status" value="1"/>
</dbReference>
<evidence type="ECO:0000256" key="3">
    <source>
        <dbReference type="ARBA" id="ARBA00011738"/>
    </source>
</evidence>
<reference evidence="9" key="1">
    <citation type="submission" date="2016-05" db="EMBL/GenBank/DDBJ databases">
        <title>Microbial consortia oxidize butane by reversing methanogenesis.</title>
        <authorList>
            <person name="Laso-Perez R."/>
            <person name="Richter M."/>
            <person name="Wegener G."/>
            <person name="Musat F."/>
        </authorList>
    </citation>
    <scope>NUCLEOTIDE SEQUENCE [LARGE SCALE GENOMIC DNA]</scope>
    <source>
        <strain evidence="9">BOX2</strain>
    </source>
</reference>
<comment type="function">
    <text evidence="7">Plays a role in the regulation of phosphate uptake.</text>
</comment>
<dbReference type="EMBL" id="LYOS01000008">
    <property type="protein sequence ID" value="OFV67116.1"/>
    <property type="molecule type" value="Genomic_DNA"/>
</dbReference>
<evidence type="ECO:0000256" key="1">
    <source>
        <dbReference type="ARBA" id="ARBA00004496"/>
    </source>
</evidence>
<evidence type="ECO:0000259" key="8">
    <source>
        <dbReference type="Pfam" id="PF01895"/>
    </source>
</evidence>
<dbReference type="InterPro" id="IPR038078">
    <property type="entry name" value="PhoU-like_sf"/>
</dbReference>
<dbReference type="PANTHER" id="PTHR42930">
    <property type="entry name" value="PHOSPHATE-SPECIFIC TRANSPORT SYSTEM ACCESSORY PROTEIN PHOU"/>
    <property type="match status" value="1"/>
</dbReference>
<keyword evidence="5 7" id="KW-0963">Cytoplasm</keyword>
<dbReference type="SUPFAM" id="SSF109755">
    <property type="entry name" value="PhoU-like"/>
    <property type="match status" value="1"/>
</dbReference>
<evidence type="ECO:0000256" key="6">
    <source>
        <dbReference type="ARBA" id="ARBA00022592"/>
    </source>
</evidence>
<comment type="caution">
    <text evidence="9">The sequence shown here is derived from an EMBL/GenBank/DDBJ whole genome shotgun (WGS) entry which is preliminary data.</text>
</comment>
<gene>
    <name evidence="9" type="ORF">SCAL_001741</name>
</gene>
<organism evidence="9 10">
    <name type="scientific">Candidatus Syntropharchaeum caldarium</name>
    <dbReference type="NCBI Taxonomy" id="1838285"/>
    <lineage>
        <taxon>Archaea</taxon>
        <taxon>Methanobacteriati</taxon>
        <taxon>Methanobacteriota</taxon>
        <taxon>Stenosarchaea group</taxon>
        <taxon>Methanomicrobia</taxon>
        <taxon>Methanosarcinales</taxon>
        <taxon>ANME-2 cluster</taxon>
        <taxon>Candidatus Syntropharchaeum</taxon>
    </lineage>
</organism>
<keyword evidence="4 7" id="KW-0813">Transport</keyword>
<dbReference type="PANTHER" id="PTHR42930:SF3">
    <property type="entry name" value="PHOSPHATE-SPECIFIC TRANSPORT SYSTEM ACCESSORY PROTEIN PHOU"/>
    <property type="match status" value="1"/>
</dbReference>